<evidence type="ECO:0000313" key="2">
    <source>
        <dbReference type="Proteomes" id="UP000006681"/>
    </source>
</evidence>
<reference evidence="1 2" key="1">
    <citation type="journal article" date="2010" name="Stand. Genomic Sci.">
        <title>Complete genome sequence of Vulcanisaeta distributa type strain (IC-017).</title>
        <authorList>
            <person name="Mavromatis K."/>
            <person name="Sikorski J."/>
            <person name="Pabst E."/>
            <person name="Teshima H."/>
            <person name="Lapidus A."/>
            <person name="Lucas S."/>
            <person name="Nolan M."/>
            <person name="Glavina Del Rio T."/>
            <person name="Cheng J.F."/>
            <person name="Bruce D."/>
            <person name="Goodwin L."/>
            <person name="Pitluck S."/>
            <person name="Liolios K."/>
            <person name="Ivanova N."/>
            <person name="Mikhailova N."/>
            <person name="Pati A."/>
            <person name="Chen A."/>
            <person name="Palaniappan K."/>
            <person name="Land M."/>
            <person name="Hauser L."/>
            <person name="Chang Y.J."/>
            <person name="Jeffries C.D."/>
            <person name="Rohde M."/>
            <person name="Spring S."/>
            <person name="Goker M."/>
            <person name="Wirth R."/>
            <person name="Woyke T."/>
            <person name="Bristow J."/>
            <person name="Eisen J.A."/>
            <person name="Markowitz V."/>
            <person name="Hugenholtz P."/>
            <person name="Klenk H.P."/>
            <person name="Kyrpides N.C."/>
        </authorList>
    </citation>
    <scope>NUCLEOTIDE SEQUENCE [LARGE SCALE GENOMIC DNA]</scope>
    <source>
        <strain evidence="2">DSM 14429 / JCM 11212 / NBRC 100878 / IC-017</strain>
    </source>
</reference>
<dbReference type="AlphaFoldDB" id="E1QQS9"/>
<reference evidence="2" key="2">
    <citation type="journal article" date="2010" name="Stand. Genomic Sci.">
        <title>Complete genome sequence of Vulcanisaeta distributa type strain (IC-017T).</title>
        <authorList>
            <person name="Mavromatis K."/>
            <person name="Sikorski J."/>
            <person name="Pabst E."/>
            <person name="Teshima H."/>
            <person name="Lapidus A."/>
            <person name="Lucas S."/>
            <person name="Nolan M."/>
            <person name="Glavina Del Rio T."/>
            <person name="Cheng J."/>
            <person name="Bruce D."/>
            <person name="Goodwin L."/>
            <person name="Pitluck S."/>
            <person name="Liolios K."/>
            <person name="Ivanova N."/>
            <person name="Mikhailova N."/>
            <person name="Pati A."/>
            <person name="Chen A."/>
            <person name="Palaniappan K."/>
            <person name="Land M."/>
            <person name="Hauser L."/>
            <person name="Chang Y."/>
            <person name="Jeffries C."/>
            <person name="Rohde M."/>
            <person name="Spring S."/>
            <person name="Goker M."/>
            <person name="Wirth R."/>
            <person name="Woyke T."/>
            <person name="Bristow J."/>
            <person name="Eisen J."/>
            <person name="Markowitz V."/>
            <person name="Hugenholtz P."/>
            <person name="Klenk H."/>
            <person name="Kyrpides N."/>
        </authorList>
    </citation>
    <scope>NUCLEOTIDE SEQUENCE [LARGE SCALE GENOMIC DNA]</scope>
    <source>
        <strain evidence="2">DSM 14429 / JCM 11212 / NBRC 100878 / IC-017</strain>
    </source>
</reference>
<dbReference type="PANTHER" id="PTHR34237:SF1">
    <property type="entry name" value="PAREP8"/>
    <property type="match status" value="1"/>
</dbReference>
<dbReference type="Gene3D" id="1.20.120.330">
    <property type="entry name" value="Nucleotidyltransferases domain 2"/>
    <property type="match status" value="1"/>
</dbReference>
<dbReference type="KEGG" id="vdi:Vdis_2323"/>
<name>E1QQS9_VULDI</name>
<dbReference type="InterPro" id="IPR010268">
    <property type="entry name" value="PaREP1"/>
</dbReference>
<dbReference type="RefSeq" id="WP_013337416.1">
    <property type="nucleotide sequence ID" value="NC_014537.1"/>
</dbReference>
<dbReference type="EMBL" id="CP002100">
    <property type="protein sequence ID" value="ADN51691.1"/>
    <property type="molecule type" value="Genomic_DNA"/>
</dbReference>
<dbReference type="PANTHER" id="PTHR34237">
    <property type="entry name" value="PAREP8-RELATED"/>
    <property type="match status" value="1"/>
</dbReference>
<accession>E1QQS9</accession>
<gene>
    <name evidence="1" type="ordered locus">Vdis_2323</name>
</gene>
<dbReference type="Pfam" id="PF05942">
    <property type="entry name" value="PaREP1"/>
    <property type="match status" value="1"/>
</dbReference>
<keyword evidence="2" id="KW-1185">Reference proteome</keyword>
<dbReference type="STRING" id="572478.Vdis_2323"/>
<sequence length="160" mass="18456">MALMLSPTIAELLRELSGGGDVEEFIVSLIAERLDPPRRVEFYLKLSEDYLRNAEELYSKGDLAQAGEKYWGAVTALLNAIAEMRGWEHYSHRDYDVVIGKLYKEVCDKSLLMDFRMAEALHANFYRNFMDKEEFEIHRQAALELIERLRGVIKGLKHGS</sequence>
<dbReference type="Proteomes" id="UP000006681">
    <property type="component" value="Chromosome"/>
</dbReference>
<evidence type="ECO:0000313" key="1">
    <source>
        <dbReference type="EMBL" id="ADN51691.1"/>
    </source>
</evidence>
<organism evidence="1 2">
    <name type="scientific">Vulcanisaeta distributa (strain DSM 14429 / JCM 11212 / NBRC 100878 / IC-017)</name>
    <dbReference type="NCBI Taxonomy" id="572478"/>
    <lineage>
        <taxon>Archaea</taxon>
        <taxon>Thermoproteota</taxon>
        <taxon>Thermoprotei</taxon>
        <taxon>Thermoproteales</taxon>
        <taxon>Thermoproteaceae</taxon>
        <taxon>Vulcanisaeta</taxon>
    </lineage>
</organism>
<proteinExistence type="predicted"/>
<dbReference type="OrthoDB" id="30877at2157"/>
<dbReference type="HOGENOM" id="CLU_115256_4_0_2"/>
<dbReference type="eggNOG" id="arCOG03722">
    <property type="taxonomic scope" value="Archaea"/>
</dbReference>
<dbReference type="GeneID" id="9753278"/>
<protein>
    <submittedName>
        <fullName evidence="1">PaREP1 family protein</fullName>
    </submittedName>
</protein>